<comment type="caution">
    <text evidence="2">The sequence shown here is derived from an EMBL/GenBank/DDBJ whole genome shotgun (WGS) entry which is preliminary data.</text>
</comment>
<accession>A0A4Z1IU68</accession>
<dbReference type="EMBL" id="PQXJ01000108">
    <property type="protein sequence ID" value="TGO62870.1"/>
    <property type="molecule type" value="Genomic_DNA"/>
</dbReference>
<keyword evidence="3" id="KW-1185">Reference proteome</keyword>
<dbReference type="AlphaFoldDB" id="A0A4Z1IU68"/>
<evidence type="ECO:0000256" key="1">
    <source>
        <dbReference type="SAM" id="MobiDB-lite"/>
    </source>
</evidence>
<reference evidence="2 3" key="1">
    <citation type="submission" date="2017-12" db="EMBL/GenBank/DDBJ databases">
        <title>Comparative genomics of Botrytis spp.</title>
        <authorList>
            <person name="Valero-Jimenez C.A."/>
            <person name="Tapia P."/>
            <person name="Veloso J."/>
            <person name="Silva-Moreno E."/>
            <person name="Staats M."/>
            <person name="Valdes J.H."/>
            <person name="Van Kan J.A.L."/>
        </authorList>
    </citation>
    <scope>NUCLEOTIDE SEQUENCE [LARGE SCALE GENOMIC DNA]</scope>
    <source>
        <strain evidence="2 3">MUCL2120</strain>
    </source>
</reference>
<dbReference type="Proteomes" id="UP000297452">
    <property type="component" value="Unassembled WGS sequence"/>
</dbReference>
<feature type="region of interest" description="Disordered" evidence="1">
    <location>
        <begin position="44"/>
        <end position="68"/>
    </location>
</feature>
<evidence type="ECO:0000313" key="2">
    <source>
        <dbReference type="EMBL" id="TGO62870.1"/>
    </source>
</evidence>
<sequence length="104" mass="11816">MTMTITMLLSPLHNNNKPPYPRFKSALHTSIYLHITLSYQTRIKSNQTPHKNPEHAQNTASPVQSSNTTNNYHPPILISIPPFQYALTLTLTLTRIVFKSGIEM</sequence>
<organism evidence="2 3">
    <name type="scientific">Botryotinia narcissicola</name>
    <dbReference type="NCBI Taxonomy" id="278944"/>
    <lineage>
        <taxon>Eukaryota</taxon>
        <taxon>Fungi</taxon>
        <taxon>Dikarya</taxon>
        <taxon>Ascomycota</taxon>
        <taxon>Pezizomycotina</taxon>
        <taxon>Leotiomycetes</taxon>
        <taxon>Helotiales</taxon>
        <taxon>Sclerotiniaceae</taxon>
        <taxon>Botryotinia</taxon>
    </lineage>
</organism>
<proteinExistence type="predicted"/>
<protein>
    <submittedName>
        <fullName evidence="2">Uncharacterized protein</fullName>
    </submittedName>
</protein>
<gene>
    <name evidence="2" type="ORF">BOTNAR_0108g00260</name>
</gene>
<name>A0A4Z1IU68_9HELO</name>
<evidence type="ECO:0000313" key="3">
    <source>
        <dbReference type="Proteomes" id="UP000297452"/>
    </source>
</evidence>